<evidence type="ECO:0000256" key="3">
    <source>
        <dbReference type="ARBA" id="ARBA00022723"/>
    </source>
</evidence>
<dbReference type="InterPro" id="IPR022907">
    <property type="entry name" value="VapC_family"/>
</dbReference>
<dbReference type="Proteomes" id="UP001500842">
    <property type="component" value="Unassembled WGS sequence"/>
</dbReference>
<dbReference type="InterPro" id="IPR051619">
    <property type="entry name" value="TypeII_TA_RNase_PINc/VapC"/>
</dbReference>
<sequence length="136" mass="14436">MSSGRGLVIDASAAADLLRPGAAGEAVARAVEDGELHAPDLIDVEVPSAIARWERAGETTAPHAARSLGRYARLPIERHPGRSLIGAVWDLRRGVRIADAYYIALAQALDVALITTDLRLGRACREQSLCDVMAIG</sequence>
<comment type="function">
    <text evidence="6">Toxic component of a toxin-antitoxin (TA) system. An RNase.</text>
</comment>
<dbReference type="RefSeq" id="WP_141002894.1">
    <property type="nucleotide sequence ID" value="NZ_BAAAOR010000024.1"/>
</dbReference>
<dbReference type="CDD" id="cd09873">
    <property type="entry name" value="PIN_Pae0151-like"/>
    <property type="match status" value="1"/>
</dbReference>
<dbReference type="InterPro" id="IPR002716">
    <property type="entry name" value="PIN_dom"/>
</dbReference>
<dbReference type="EC" id="3.1.-.-" evidence="6"/>
<name>A0ABN2ANB1_9ACTN</name>
<comment type="cofactor">
    <cofactor evidence="6">
        <name>Mg(2+)</name>
        <dbReference type="ChEBI" id="CHEBI:18420"/>
    </cofactor>
</comment>
<accession>A0ABN2ANB1</accession>
<dbReference type="Gene3D" id="3.40.50.1010">
    <property type="entry name" value="5'-nuclease"/>
    <property type="match status" value="1"/>
</dbReference>
<evidence type="ECO:0000256" key="4">
    <source>
        <dbReference type="ARBA" id="ARBA00022801"/>
    </source>
</evidence>
<feature type="binding site" evidence="6">
    <location>
        <position position="10"/>
    </location>
    <ligand>
        <name>Mg(2+)</name>
        <dbReference type="ChEBI" id="CHEBI:18420"/>
    </ligand>
</feature>
<proteinExistence type="inferred from homology"/>
<gene>
    <name evidence="6" type="primary">vapC</name>
    <name evidence="8" type="ORF">GCM10009788_28810</name>
</gene>
<dbReference type="PANTHER" id="PTHR35901:SF1">
    <property type="entry name" value="EXONUCLEASE VAPC9"/>
    <property type="match status" value="1"/>
</dbReference>
<feature type="binding site" evidence="6">
    <location>
        <position position="99"/>
    </location>
    <ligand>
        <name>Mg(2+)</name>
        <dbReference type="ChEBI" id="CHEBI:18420"/>
    </ligand>
</feature>
<dbReference type="Pfam" id="PF01850">
    <property type="entry name" value="PIN"/>
    <property type="match status" value="1"/>
</dbReference>
<dbReference type="InterPro" id="IPR044153">
    <property type="entry name" value="PIN_Pae0151-like"/>
</dbReference>
<evidence type="ECO:0000256" key="5">
    <source>
        <dbReference type="ARBA" id="ARBA00022842"/>
    </source>
</evidence>
<comment type="similarity">
    <text evidence="6">Belongs to the PINc/VapC protein family.</text>
</comment>
<protein>
    <recommendedName>
        <fullName evidence="6">Ribonuclease VapC</fullName>
        <shortName evidence="6">RNase VapC</shortName>
        <ecNumber evidence="6">3.1.-.-</ecNumber>
    </recommendedName>
    <alternativeName>
        <fullName evidence="6">Toxin VapC</fullName>
    </alternativeName>
</protein>
<evidence type="ECO:0000256" key="1">
    <source>
        <dbReference type="ARBA" id="ARBA00022649"/>
    </source>
</evidence>
<reference evidence="8 9" key="1">
    <citation type="journal article" date="2019" name="Int. J. Syst. Evol. Microbiol.">
        <title>The Global Catalogue of Microorganisms (GCM) 10K type strain sequencing project: providing services to taxonomists for standard genome sequencing and annotation.</title>
        <authorList>
            <consortium name="The Broad Institute Genomics Platform"/>
            <consortium name="The Broad Institute Genome Sequencing Center for Infectious Disease"/>
            <person name="Wu L."/>
            <person name="Ma J."/>
        </authorList>
    </citation>
    <scope>NUCLEOTIDE SEQUENCE [LARGE SCALE GENOMIC DNA]</scope>
    <source>
        <strain evidence="8 9">JCM 14942</strain>
    </source>
</reference>
<keyword evidence="5 6" id="KW-0460">Magnesium</keyword>
<dbReference type="InterPro" id="IPR029060">
    <property type="entry name" value="PIN-like_dom_sf"/>
</dbReference>
<evidence type="ECO:0000256" key="2">
    <source>
        <dbReference type="ARBA" id="ARBA00022722"/>
    </source>
</evidence>
<evidence type="ECO:0000313" key="9">
    <source>
        <dbReference type="Proteomes" id="UP001500842"/>
    </source>
</evidence>
<keyword evidence="6" id="KW-0800">Toxin</keyword>
<evidence type="ECO:0000256" key="6">
    <source>
        <dbReference type="HAMAP-Rule" id="MF_00265"/>
    </source>
</evidence>
<keyword evidence="2 6" id="KW-0540">Nuclease</keyword>
<evidence type="ECO:0000259" key="7">
    <source>
        <dbReference type="Pfam" id="PF01850"/>
    </source>
</evidence>
<dbReference type="PANTHER" id="PTHR35901">
    <property type="entry name" value="RIBONUCLEASE VAPC3"/>
    <property type="match status" value="1"/>
</dbReference>
<keyword evidence="3 6" id="KW-0479">Metal-binding</keyword>
<keyword evidence="4 6" id="KW-0378">Hydrolase</keyword>
<dbReference type="SUPFAM" id="SSF88723">
    <property type="entry name" value="PIN domain-like"/>
    <property type="match status" value="1"/>
</dbReference>
<keyword evidence="9" id="KW-1185">Reference proteome</keyword>
<feature type="domain" description="PIN" evidence="7">
    <location>
        <begin position="8"/>
        <end position="124"/>
    </location>
</feature>
<keyword evidence="1 6" id="KW-1277">Toxin-antitoxin system</keyword>
<dbReference type="HAMAP" id="MF_00265">
    <property type="entry name" value="VapC_Nob1"/>
    <property type="match status" value="1"/>
</dbReference>
<comment type="caution">
    <text evidence="8">The sequence shown here is derived from an EMBL/GenBank/DDBJ whole genome shotgun (WGS) entry which is preliminary data.</text>
</comment>
<dbReference type="EMBL" id="BAAAOR010000024">
    <property type="protein sequence ID" value="GAA1523207.1"/>
    <property type="molecule type" value="Genomic_DNA"/>
</dbReference>
<organism evidence="8 9">
    <name type="scientific">Nocardioides humi</name>
    <dbReference type="NCBI Taxonomy" id="449461"/>
    <lineage>
        <taxon>Bacteria</taxon>
        <taxon>Bacillati</taxon>
        <taxon>Actinomycetota</taxon>
        <taxon>Actinomycetes</taxon>
        <taxon>Propionibacteriales</taxon>
        <taxon>Nocardioidaceae</taxon>
        <taxon>Nocardioides</taxon>
    </lineage>
</organism>
<evidence type="ECO:0000313" key="8">
    <source>
        <dbReference type="EMBL" id="GAA1523207.1"/>
    </source>
</evidence>